<sequence length="486" mass="56608">MLINIIMKMKKNFITILCVGICLLSSVTSKAQKYNIDVNLIGCADSTAYLAHYFDGRIFADDTTQLINGKGLFSKAKQLDEGIYVIYLPSQKYFDLLIGKDQEFAISADPVSFIETIKITGAKESEAFHSFQKFMKAQNENSKKIQEAYKANKDNEKEKEKYQEAYKQADEDVRAYIQKLNQDYPNGSFVSKFAQLTLSPKVPDFSKEIPESTPDRDQEIKKKSYLYNKDHYFDYVDFTDNRFLRTPILKNKLEFFYEKILVQSPDTIVKEATTIIEKSRSDQEFFQYLVQYSLNYAVKSKIMGMDAAFVSLAKKYYLSGEANWADSTLLANIRERVIKLQYNLIGMKAPDLKMETPEGEFVRLHEVEAPFTILYFWEPECGHCKTSTPKLKTDILDKYKQMGVKVFAVCTQNEKEEWENFIADKNLFDFINCYDPHYQTNFRIYYDVFSTPTIYLLDKDKKIIAKRLDIDTLKTFLDHELENKTN</sequence>
<dbReference type="Pfam" id="PF00578">
    <property type="entry name" value="AhpC-TSA"/>
    <property type="match status" value="1"/>
</dbReference>
<comment type="caution">
    <text evidence="4">The sequence shown here is derived from an EMBL/GenBank/DDBJ whole genome shotgun (WGS) entry which is preliminary data.</text>
</comment>
<evidence type="ECO:0000256" key="1">
    <source>
        <dbReference type="SAM" id="Coils"/>
    </source>
</evidence>
<proteinExistence type="predicted"/>
<dbReference type="InterPro" id="IPR050553">
    <property type="entry name" value="Thioredoxin_ResA/DsbE_sf"/>
</dbReference>
<evidence type="ECO:0000313" key="7">
    <source>
        <dbReference type="Proteomes" id="UP000462449"/>
    </source>
</evidence>
<evidence type="ECO:0000313" key="6">
    <source>
        <dbReference type="Proteomes" id="UP000285951"/>
    </source>
</evidence>
<evidence type="ECO:0000313" key="5">
    <source>
        <dbReference type="EMBL" id="MVB07809.1"/>
    </source>
</evidence>
<dbReference type="SUPFAM" id="SSF52833">
    <property type="entry name" value="Thioredoxin-like"/>
    <property type="match status" value="1"/>
</dbReference>
<protein>
    <submittedName>
        <fullName evidence="4">Redoxin domain-containing protein</fullName>
    </submittedName>
</protein>
<dbReference type="EMBL" id="QTZN02000028">
    <property type="protein sequence ID" value="MVB07809.1"/>
    <property type="molecule type" value="Genomic_DNA"/>
</dbReference>
<gene>
    <name evidence="5" type="ORF">DWB62_012330</name>
    <name evidence="4" type="ORF">GNY23_12330</name>
</gene>
<feature type="signal peptide" evidence="2">
    <location>
        <begin position="1"/>
        <end position="31"/>
    </location>
</feature>
<dbReference type="PANTHER" id="PTHR42852">
    <property type="entry name" value="THIOL:DISULFIDE INTERCHANGE PROTEIN DSBE"/>
    <property type="match status" value="1"/>
</dbReference>
<dbReference type="Proteomes" id="UP000462449">
    <property type="component" value="Unassembled WGS sequence"/>
</dbReference>
<evidence type="ECO:0000259" key="3">
    <source>
        <dbReference type="PROSITE" id="PS51352"/>
    </source>
</evidence>
<keyword evidence="6" id="KW-1185">Reference proteome</keyword>
<reference evidence="4 7" key="2">
    <citation type="submission" date="2019-12" db="EMBL/GenBank/DDBJ databases">
        <title>Draft genome sequence of Labilibaculum sp. strain 44 isolated from deep waters of Black Sea.</title>
        <authorList>
            <person name="Yadav S."/>
            <person name="Villanueva L."/>
        </authorList>
    </citation>
    <scope>NUCLEOTIDE SEQUENCE [LARGE SCALE GENOMIC DNA]</scope>
    <source>
        <strain evidence="4 7">44</strain>
    </source>
</reference>
<reference evidence="5 6" key="1">
    <citation type="submission" date="2019-11" db="EMBL/GenBank/DDBJ databases">
        <title>Draft genome sequence of Labilibaculum sp. strain SYP isolated from Black Sea.</title>
        <authorList>
            <person name="Yadav S."/>
            <person name="Villanueva L."/>
        </authorList>
    </citation>
    <scope>NUCLEOTIDE SEQUENCE [LARGE SCALE GENOMIC DNA]</scope>
    <source>
        <strain evidence="5 6">44</strain>
    </source>
</reference>
<dbReference type="GO" id="GO:0016491">
    <property type="term" value="F:oxidoreductase activity"/>
    <property type="evidence" value="ECO:0007669"/>
    <property type="project" value="InterPro"/>
</dbReference>
<feature type="domain" description="Thioredoxin" evidence="3">
    <location>
        <begin position="343"/>
        <end position="482"/>
    </location>
</feature>
<dbReference type="InterPro" id="IPR000866">
    <property type="entry name" value="AhpC/TSA"/>
</dbReference>
<keyword evidence="1" id="KW-0175">Coiled coil</keyword>
<dbReference type="PROSITE" id="PS51352">
    <property type="entry name" value="THIOREDOXIN_2"/>
    <property type="match status" value="1"/>
</dbReference>
<keyword evidence="2" id="KW-0732">Signal</keyword>
<dbReference type="Gene3D" id="3.40.30.10">
    <property type="entry name" value="Glutaredoxin"/>
    <property type="match status" value="1"/>
</dbReference>
<dbReference type="InterPro" id="IPR013766">
    <property type="entry name" value="Thioredoxin_domain"/>
</dbReference>
<name>A0A425YC16_9BACT</name>
<dbReference type="OrthoDB" id="9805634at2"/>
<organism evidence="4 7">
    <name type="scientific">Labilibaculum euxinus</name>
    <dbReference type="NCBI Taxonomy" id="2686357"/>
    <lineage>
        <taxon>Bacteria</taxon>
        <taxon>Pseudomonadati</taxon>
        <taxon>Bacteroidota</taxon>
        <taxon>Bacteroidia</taxon>
        <taxon>Marinilabiliales</taxon>
        <taxon>Marinifilaceae</taxon>
        <taxon>Labilibaculum</taxon>
    </lineage>
</organism>
<evidence type="ECO:0000256" key="2">
    <source>
        <dbReference type="SAM" id="SignalP"/>
    </source>
</evidence>
<dbReference type="Pfam" id="PF17127">
    <property type="entry name" value="DUF5106"/>
    <property type="match status" value="1"/>
</dbReference>
<dbReference type="GO" id="GO:0016209">
    <property type="term" value="F:antioxidant activity"/>
    <property type="evidence" value="ECO:0007669"/>
    <property type="project" value="InterPro"/>
</dbReference>
<dbReference type="CDD" id="cd02966">
    <property type="entry name" value="TlpA_like_family"/>
    <property type="match status" value="1"/>
</dbReference>
<evidence type="ECO:0000313" key="4">
    <source>
        <dbReference type="EMBL" id="MUP38604.1"/>
    </source>
</evidence>
<dbReference type="EMBL" id="WOTW01000028">
    <property type="protein sequence ID" value="MUP38604.1"/>
    <property type="molecule type" value="Genomic_DNA"/>
</dbReference>
<feature type="chain" id="PRO_5044603252" evidence="2">
    <location>
        <begin position="32"/>
        <end position="486"/>
    </location>
</feature>
<feature type="coiled-coil region" evidence="1">
    <location>
        <begin position="145"/>
        <end position="179"/>
    </location>
</feature>
<dbReference type="Proteomes" id="UP000285951">
    <property type="component" value="Unassembled WGS sequence"/>
</dbReference>
<dbReference type="AlphaFoldDB" id="A0A425YC16"/>
<dbReference type="InterPro" id="IPR033395">
    <property type="entry name" value="DUF5106"/>
</dbReference>
<dbReference type="PANTHER" id="PTHR42852:SF1">
    <property type="entry name" value="THIOREDOXIN-LIKE PROTEIN YNEN"/>
    <property type="match status" value="1"/>
</dbReference>
<accession>A0A425YC16</accession>
<dbReference type="InterPro" id="IPR036249">
    <property type="entry name" value="Thioredoxin-like_sf"/>
</dbReference>